<accession>A0A285NDI0</accession>
<feature type="region of interest" description="Disordered" evidence="1">
    <location>
        <begin position="163"/>
        <end position="198"/>
    </location>
</feature>
<name>A0A285NDI0_9HYPH</name>
<protein>
    <submittedName>
        <fullName evidence="2">Uncharacterized metal-binding protein YceD, DUF177 family</fullName>
    </submittedName>
</protein>
<evidence type="ECO:0000256" key="1">
    <source>
        <dbReference type="SAM" id="MobiDB-lite"/>
    </source>
</evidence>
<dbReference type="RefSeq" id="WP_097152151.1">
    <property type="nucleotide sequence ID" value="NZ_OBEL01000001.1"/>
</dbReference>
<dbReference type="Pfam" id="PF02620">
    <property type="entry name" value="YceD"/>
    <property type="match status" value="1"/>
</dbReference>
<gene>
    <name evidence="2" type="ORF">SAMN06265368_0876</name>
</gene>
<sequence>MKKSEQIEELASREAVLSLPVTVTRLKSLGEMVKGEADDAMCKELARRLDIQKVHSFNIDCRVLPWKKTGARLEGRVWGDVEQTCVVSLKPVAENVDETFEVTLVPEGSPFARRSNDQESGGELIIDAEGEDPPEEFSGDDIDVGLYAEEFFALALDDYPKADDVDFSDHVEDDGSENESENPFAALAGLKDKLDNQN</sequence>
<dbReference type="AlphaFoldDB" id="A0A285NDI0"/>
<keyword evidence="3" id="KW-1185">Reference proteome</keyword>
<reference evidence="2 3" key="1">
    <citation type="submission" date="2017-09" db="EMBL/GenBank/DDBJ databases">
        <authorList>
            <person name="Ehlers B."/>
            <person name="Leendertz F.H."/>
        </authorList>
    </citation>
    <scope>NUCLEOTIDE SEQUENCE [LARGE SCALE GENOMIC DNA]</scope>
    <source>
        <strain evidence="2 3">DSM 18289</strain>
    </source>
</reference>
<dbReference type="InterPro" id="IPR003772">
    <property type="entry name" value="YceD"/>
</dbReference>
<evidence type="ECO:0000313" key="3">
    <source>
        <dbReference type="Proteomes" id="UP000219439"/>
    </source>
</evidence>
<feature type="compositionally biased region" description="Acidic residues" evidence="1">
    <location>
        <begin position="171"/>
        <end position="180"/>
    </location>
</feature>
<dbReference type="EMBL" id="OBEL01000001">
    <property type="protein sequence ID" value="SNZ07358.1"/>
    <property type="molecule type" value="Genomic_DNA"/>
</dbReference>
<evidence type="ECO:0000313" key="2">
    <source>
        <dbReference type="EMBL" id="SNZ07358.1"/>
    </source>
</evidence>
<proteinExistence type="predicted"/>
<organism evidence="2 3">
    <name type="scientific">Cohaesibacter gelatinilyticus</name>
    <dbReference type="NCBI Taxonomy" id="372072"/>
    <lineage>
        <taxon>Bacteria</taxon>
        <taxon>Pseudomonadati</taxon>
        <taxon>Pseudomonadota</taxon>
        <taxon>Alphaproteobacteria</taxon>
        <taxon>Hyphomicrobiales</taxon>
        <taxon>Cohaesibacteraceae</taxon>
    </lineage>
</organism>
<dbReference type="OrthoDB" id="8443793at2"/>
<dbReference type="Proteomes" id="UP000219439">
    <property type="component" value="Unassembled WGS sequence"/>
</dbReference>